<sequence length="105" mass="11078">MLSNNQFSLPLSNNQSPSALSNNQSNNQSVPGDCLPPADIAAQLPAKNPKAPDMLDRICHLLASYSVSVSTPRSLPSPSSEAAAQSTTSPPVRRRALRGRIGGER</sequence>
<name>A0AAV2DIF0_9ROSI</name>
<protein>
    <submittedName>
        <fullName evidence="2">Uncharacterized protein</fullName>
    </submittedName>
</protein>
<reference evidence="2 3" key="1">
    <citation type="submission" date="2024-04" db="EMBL/GenBank/DDBJ databases">
        <authorList>
            <person name="Fracassetti M."/>
        </authorList>
    </citation>
    <scope>NUCLEOTIDE SEQUENCE [LARGE SCALE GENOMIC DNA]</scope>
</reference>
<accession>A0AAV2DIF0</accession>
<dbReference type="InterPro" id="IPR036388">
    <property type="entry name" value="WH-like_DNA-bd_sf"/>
</dbReference>
<feature type="compositionally biased region" description="Polar residues" evidence="1">
    <location>
        <begin position="69"/>
        <end position="90"/>
    </location>
</feature>
<proteinExistence type="predicted"/>
<dbReference type="InterPro" id="IPR036390">
    <property type="entry name" value="WH_DNA-bd_sf"/>
</dbReference>
<dbReference type="AlphaFoldDB" id="A0AAV2DIF0"/>
<keyword evidence="3" id="KW-1185">Reference proteome</keyword>
<dbReference type="Proteomes" id="UP001497516">
    <property type="component" value="Chromosome 2"/>
</dbReference>
<feature type="compositionally biased region" description="Low complexity" evidence="1">
    <location>
        <begin position="8"/>
        <end position="29"/>
    </location>
</feature>
<dbReference type="Gene3D" id="1.10.10.10">
    <property type="entry name" value="Winged helix-like DNA-binding domain superfamily/Winged helix DNA-binding domain"/>
    <property type="match status" value="1"/>
</dbReference>
<feature type="region of interest" description="Disordered" evidence="1">
    <location>
        <begin position="69"/>
        <end position="105"/>
    </location>
</feature>
<evidence type="ECO:0000313" key="2">
    <source>
        <dbReference type="EMBL" id="CAL1372672.1"/>
    </source>
</evidence>
<feature type="region of interest" description="Disordered" evidence="1">
    <location>
        <begin position="1"/>
        <end position="52"/>
    </location>
</feature>
<dbReference type="EMBL" id="OZ034815">
    <property type="protein sequence ID" value="CAL1372672.1"/>
    <property type="molecule type" value="Genomic_DNA"/>
</dbReference>
<evidence type="ECO:0000256" key="1">
    <source>
        <dbReference type="SAM" id="MobiDB-lite"/>
    </source>
</evidence>
<dbReference type="SUPFAM" id="SSF46785">
    <property type="entry name" value="Winged helix' DNA-binding domain"/>
    <property type="match status" value="1"/>
</dbReference>
<evidence type="ECO:0000313" key="3">
    <source>
        <dbReference type="Proteomes" id="UP001497516"/>
    </source>
</evidence>
<organism evidence="2 3">
    <name type="scientific">Linum trigynum</name>
    <dbReference type="NCBI Taxonomy" id="586398"/>
    <lineage>
        <taxon>Eukaryota</taxon>
        <taxon>Viridiplantae</taxon>
        <taxon>Streptophyta</taxon>
        <taxon>Embryophyta</taxon>
        <taxon>Tracheophyta</taxon>
        <taxon>Spermatophyta</taxon>
        <taxon>Magnoliopsida</taxon>
        <taxon>eudicotyledons</taxon>
        <taxon>Gunneridae</taxon>
        <taxon>Pentapetalae</taxon>
        <taxon>rosids</taxon>
        <taxon>fabids</taxon>
        <taxon>Malpighiales</taxon>
        <taxon>Linaceae</taxon>
        <taxon>Linum</taxon>
    </lineage>
</organism>
<gene>
    <name evidence="2" type="ORF">LTRI10_LOCUS14658</name>
</gene>